<keyword evidence="5" id="KW-0282">Flagellum</keyword>
<keyword evidence="11" id="KW-1185">Reference proteome</keyword>
<reference evidence="10 11" key="1">
    <citation type="journal article" date="2017" name="Gigascience">
        <title>Genome sequence of the small brown planthopper, Laodelphax striatellus.</title>
        <authorList>
            <person name="Zhu J."/>
            <person name="Jiang F."/>
            <person name="Wang X."/>
            <person name="Yang P."/>
            <person name="Bao Y."/>
            <person name="Zhao W."/>
            <person name="Wang W."/>
            <person name="Lu H."/>
            <person name="Wang Q."/>
            <person name="Cui N."/>
            <person name="Li J."/>
            <person name="Chen X."/>
            <person name="Luo L."/>
            <person name="Yu J."/>
            <person name="Kang L."/>
            <person name="Cui F."/>
        </authorList>
    </citation>
    <scope>NUCLEOTIDE SEQUENCE [LARGE SCALE GENOMIC DNA]</scope>
    <source>
        <strain evidence="10">Lst14</strain>
    </source>
</reference>
<dbReference type="EMBL" id="QKKF02016774">
    <property type="protein sequence ID" value="RZF41571.1"/>
    <property type="molecule type" value="Genomic_DNA"/>
</dbReference>
<evidence type="ECO:0000256" key="9">
    <source>
        <dbReference type="SAM" id="MobiDB-lite"/>
    </source>
</evidence>
<dbReference type="Proteomes" id="UP000291343">
    <property type="component" value="Unassembled WGS sequence"/>
</dbReference>
<comment type="subcellular location">
    <subcellularLocation>
        <location evidence="1">Cell projection</location>
        <location evidence="1">Cilium</location>
        <location evidence="1">Flagellum</location>
    </subcellularLocation>
    <subcellularLocation>
        <location evidence="2">Cytoplasm</location>
        <location evidence="2">Cytoskeleton</location>
        <location evidence="2">Cilium axoneme</location>
    </subcellularLocation>
</comment>
<evidence type="ECO:0000256" key="4">
    <source>
        <dbReference type="ARBA" id="ARBA00022737"/>
    </source>
</evidence>
<dbReference type="STRING" id="195883.A0A482X8B7"/>
<evidence type="ECO:0000256" key="8">
    <source>
        <dbReference type="ARBA" id="ARBA00023273"/>
    </source>
</evidence>
<dbReference type="SUPFAM" id="SSF82185">
    <property type="entry name" value="Histone H3 K4-specific methyltransferase SET7/9 N-terminal domain"/>
    <property type="match status" value="3"/>
</dbReference>
<evidence type="ECO:0008006" key="12">
    <source>
        <dbReference type="Google" id="ProtNLM"/>
    </source>
</evidence>
<dbReference type="InterPro" id="IPR003409">
    <property type="entry name" value="MORN"/>
</dbReference>
<dbReference type="PANTHER" id="PTHR46613:SF1">
    <property type="entry name" value="RADIAL SPOKE HEAD 10 HOMOLOG B-RELATED"/>
    <property type="match status" value="1"/>
</dbReference>
<evidence type="ECO:0000256" key="1">
    <source>
        <dbReference type="ARBA" id="ARBA00004230"/>
    </source>
</evidence>
<evidence type="ECO:0000313" key="10">
    <source>
        <dbReference type="EMBL" id="RZF41571.1"/>
    </source>
</evidence>
<evidence type="ECO:0000256" key="7">
    <source>
        <dbReference type="ARBA" id="ARBA00023212"/>
    </source>
</evidence>
<dbReference type="InParanoid" id="A0A482X8B7"/>
<dbReference type="GO" id="GO:0005930">
    <property type="term" value="C:axoneme"/>
    <property type="evidence" value="ECO:0007669"/>
    <property type="project" value="UniProtKB-SubCell"/>
</dbReference>
<feature type="region of interest" description="Disordered" evidence="9">
    <location>
        <begin position="74"/>
        <end position="95"/>
    </location>
</feature>
<accession>A0A482X8B7</accession>
<keyword evidence="8" id="KW-0966">Cell projection</keyword>
<evidence type="ECO:0000256" key="5">
    <source>
        <dbReference type="ARBA" id="ARBA00022846"/>
    </source>
</evidence>
<name>A0A482X8B7_LAOST</name>
<dbReference type="PANTHER" id="PTHR46613">
    <property type="entry name" value="RADIAL SPOKE HEAD 10 HOMOLOG B-RELATED"/>
    <property type="match status" value="1"/>
</dbReference>
<dbReference type="SMART" id="SM00698">
    <property type="entry name" value="MORN"/>
    <property type="match status" value="9"/>
</dbReference>
<dbReference type="Gene3D" id="2.20.110.10">
    <property type="entry name" value="Histone H3 K4-specific methyltransferase SET7/9 N-terminal domain"/>
    <property type="match status" value="2"/>
</dbReference>
<feature type="compositionally biased region" description="Basic and acidic residues" evidence="9">
    <location>
        <begin position="82"/>
        <end position="94"/>
    </location>
</feature>
<feature type="region of interest" description="Disordered" evidence="9">
    <location>
        <begin position="791"/>
        <end position="838"/>
    </location>
</feature>
<evidence type="ECO:0000256" key="2">
    <source>
        <dbReference type="ARBA" id="ARBA00004430"/>
    </source>
</evidence>
<comment type="caution">
    <text evidence="10">The sequence shown here is derived from an EMBL/GenBank/DDBJ whole genome shotgun (WGS) entry which is preliminary data.</text>
</comment>
<dbReference type="GO" id="GO:0031514">
    <property type="term" value="C:motile cilium"/>
    <property type="evidence" value="ECO:0007669"/>
    <property type="project" value="UniProtKB-SubCell"/>
</dbReference>
<dbReference type="OrthoDB" id="6629537at2759"/>
<keyword evidence="7" id="KW-0206">Cytoskeleton</keyword>
<proteinExistence type="predicted"/>
<keyword evidence="4" id="KW-0677">Repeat</keyword>
<feature type="compositionally biased region" description="Basic and acidic residues" evidence="9">
    <location>
        <begin position="791"/>
        <end position="816"/>
    </location>
</feature>
<gene>
    <name evidence="10" type="ORF">LSTR_LSTR000285</name>
</gene>
<evidence type="ECO:0000313" key="11">
    <source>
        <dbReference type="Proteomes" id="UP000291343"/>
    </source>
</evidence>
<organism evidence="10 11">
    <name type="scientific">Laodelphax striatellus</name>
    <name type="common">Small brown planthopper</name>
    <name type="synonym">Delphax striatella</name>
    <dbReference type="NCBI Taxonomy" id="195883"/>
    <lineage>
        <taxon>Eukaryota</taxon>
        <taxon>Metazoa</taxon>
        <taxon>Ecdysozoa</taxon>
        <taxon>Arthropoda</taxon>
        <taxon>Hexapoda</taxon>
        <taxon>Insecta</taxon>
        <taxon>Pterygota</taxon>
        <taxon>Neoptera</taxon>
        <taxon>Paraneoptera</taxon>
        <taxon>Hemiptera</taxon>
        <taxon>Auchenorrhyncha</taxon>
        <taxon>Fulgoroidea</taxon>
        <taxon>Delphacidae</taxon>
        <taxon>Criomorphinae</taxon>
        <taxon>Laodelphax</taxon>
    </lineage>
</organism>
<evidence type="ECO:0000256" key="6">
    <source>
        <dbReference type="ARBA" id="ARBA00023069"/>
    </source>
</evidence>
<dbReference type="AlphaFoldDB" id="A0A482X8B7"/>
<evidence type="ECO:0000256" key="3">
    <source>
        <dbReference type="ARBA" id="ARBA00022490"/>
    </source>
</evidence>
<dbReference type="SMR" id="A0A482X8B7"/>
<keyword evidence="6" id="KW-0969">Cilium</keyword>
<sequence>MKTNENNGETENGKEFECGKKLIDLYRHPSLRDDLISAFILKMLDSIVKSWEGYPCVEKLKAVSIDIPSHFPPADSLTSSDSKTDEKSEIRTSHSLDSSKGAILQKLLDGSSFIDNELRNSRSTDDSSVTERIWITEANGDINQPIDDWRCYKDDQIVNIEFHNGNVYKGRVSRHVMHGDGEFIWTDGTSYKGTFHTGQITGSGVVVWSTQSWYKGELLRGYRHGSGLLVEPGRLAFTGNWHDGIINGRGLLIYDSEEGMPDCFDASWNMGVCHGEGSRVYPSGATYHGQWKEGKRHGYGVIHWPNGDNYKGNWKNDRMHGLGQFTWSSEGASPHALPFSFRNRYYGTWVDGYRHGVGILETDCGMVLKCEWKKDMKHGYGEILCRNGFFLNGNPLFADDHLLEPICNTRHASSSTETCFLNVRFIQKGKKLEKQNIQTHLSSESIDLCYHVERYLQNKWTLKQFTFDKNLLDESRTVRKFVEFERNSTHRTQLYSGHNSFSNRIFEGCFEEKWLRNIILRNLPLLKKVYYDYATILCKEASVSCSSKIVIIRLFLWQLLRDCKIQLTQKSIAEFDILVKNNPFSFIKDHRNPFERLSFFQCLHYLIEIAWQLYGRYGERHPKTPGALASALEKFIIGDMKRCMGNNSGLALNDSRNLCFMREIFGLYQSFKSDLTARKLLMTILNWEKNSHLKDIQEMSYDIIKQFDALDFNFNKSCDIEENLKKSKSEPAKIMCLAYLGNVNSRIAIKCILHICPKIKTSNRFYNMDYKITFLELYEILLSCAVECSESKKKKEHKKREIEMKRLQKSKEEKRPSVKKSRLSRDNSAKAPKTSKKT</sequence>
<protein>
    <recommendedName>
        <fullName evidence="12">VPS9 domain-containing protein</fullName>
    </recommendedName>
</protein>
<dbReference type="Pfam" id="PF02493">
    <property type="entry name" value="MORN"/>
    <property type="match status" value="9"/>
</dbReference>
<keyword evidence="3" id="KW-0963">Cytoplasm</keyword>